<sequence>MKALISTLALCCAPVMANHLELQITNVSNEQGKVYIELFKGAQDFKAGKSYIQSIIPAKKGTVQANFSDIESGEYVIRFFHDVNNNAQLDTNLFGIPVEGVGFSNNATMQFGPPKYQDMAITIKNGNNTESTNISY</sequence>
<protein>
    <recommendedName>
        <fullName evidence="4">DUF2141 domain-containing protein</fullName>
    </recommendedName>
</protein>
<feature type="signal peptide" evidence="1">
    <location>
        <begin position="1"/>
        <end position="17"/>
    </location>
</feature>
<evidence type="ECO:0000313" key="2">
    <source>
        <dbReference type="EMBL" id="KID55311.1"/>
    </source>
</evidence>
<reference evidence="2 3" key="1">
    <citation type="submission" date="2014-12" db="EMBL/GenBank/DDBJ databases">
        <title>Draft Genome Sequence of Pseudoalteromonas luteoviolacea HI1.</title>
        <authorList>
            <person name="Asahina A.Y."/>
            <person name="Hadfield M.G."/>
        </authorList>
    </citation>
    <scope>NUCLEOTIDE SEQUENCE [LARGE SCALE GENOMIC DNA]</scope>
    <source>
        <strain evidence="2 3">HI1</strain>
    </source>
</reference>
<evidence type="ECO:0000313" key="3">
    <source>
        <dbReference type="Proteomes" id="UP000031327"/>
    </source>
</evidence>
<accession>A0A0C1Q3Y3</accession>
<proteinExistence type="predicted"/>
<dbReference type="Pfam" id="PF09912">
    <property type="entry name" value="DUF2141"/>
    <property type="match status" value="1"/>
</dbReference>
<feature type="chain" id="PRO_5002136638" description="DUF2141 domain-containing protein" evidence="1">
    <location>
        <begin position="18"/>
        <end position="136"/>
    </location>
</feature>
<dbReference type="RefSeq" id="WP_039611301.1">
    <property type="nucleotide sequence ID" value="NZ_JWIC01000009.1"/>
</dbReference>
<dbReference type="OrthoDB" id="9788332at2"/>
<gene>
    <name evidence="2" type="ORF">JF50_20790</name>
</gene>
<evidence type="ECO:0000256" key="1">
    <source>
        <dbReference type="SAM" id="SignalP"/>
    </source>
</evidence>
<dbReference type="AlphaFoldDB" id="A0A0C1Q3Y3"/>
<dbReference type="EMBL" id="JWIC01000009">
    <property type="protein sequence ID" value="KID55311.1"/>
    <property type="molecule type" value="Genomic_DNA"/>
</dbReference>
<dbReference type="InterPro" id="IPR018673">
    <property type="entry name" value="DUF2141"/>
</dbReference>
<organism evidence="2 3">
    <name type="scientific">Pseudoalteromonas luteoviolacea</name>
    <dbReference type="NCBI Taxonomy" id="43657"/>
    <lineage>
        <taxon>Bacteria</taxon>
        <taxon>Pseudomonadati</taxon>
        <taxon>Pseudomonadota</taxon>
        <taxon>Gammaproteobacteria</taxon>
        <taxon>Alteromonadales</taxon>
        <taxon>Pseudoalteromonadaceae</taxon>
        <taxon>Pseudoalteromonas</taxon>
    </lineage>
</organism>
<keyword evidence="1" id="KW-0732">Signal</keyword>
<evidence type="ECO:0008006" key="4">
    <source>
        <dbReference type="Google" id="ProtNLM"/>
    </source>
</evidence>
<dbReference type="Proteomes" id="UP000031327">
    <property type="component" value="Unassembled WGS sequence"/>
</dbReference>
<name>A0A0C1Q3Y3_9GAMM</name>
<comment type="caution">
    <text evidence="2">The sequence shown here is derived from an EMBL/GenBank/DDBJ whole genome shotgun (WGS) entry which is preliminary data.</text>
</comment>